<name>X1BQZ3_9ZZZZ</name>
<gene>
    <name evidence="1" type="ORF">S01H4_47313</name>
</gene>
<comment type="caution">
    <text evidence="1">The sequence shown here is derived from an EMBL/GenBank/DDBJ whole genome shotgun (WGS) entry which is preliminary data.</text>
</comment>
<dbReference type="GO" id="GO:0004252">
    <property type="term" value="F:serine-type endopeptidase activity"/>
    <property type="evidence" value="ECO:0007669"/>
    <property type="project" value="InterPro"/>
</dbReference>
<dbReference type="SUPFAM" id="SSF52743">
    <property type="entry name" value="Subtilisin-like"/>
    <property type="match status" value="1"/>
</dbReference>
<reference evidence="1" key="1">
    <citation type="journal article" date="2014" name="Front. Microbiol.">
        <title>High frequency of phylogenetically diverse reductive dehalogenase-homologous genes in deep subseafloor sedimentary metagenomes.</title>
        <authorList>
            <person name="Kawai M."/>
            <person name="Futagami T."/>
            <person name="Toyoda A."/>
            <person name="Takaki Y."/>
            <person name="Nishi S."/>
            <person name="Hori S."/>
            <person name="Arai W."/>
            <person name="Tsubouchi T."/>
            <person name="Morono Y."/>
            <person name="Uchiyama I."/>
            <person name="Ito T."/>
            <person name="Fujiyama A."/>
            <person name="Inagaki F."/>
            <person name="Takami H."/>
        </authorList>
    </citation>
    <scope>NUCLEOTIDE SEQUENCE</scope>
    <source>
        <strain evidence="1">Expedition CK06-06</strain>
    </source>
</reference>
<organism evidence="1">
    <name type="scientific">marine sediment metagenome</name>
    <dbReference type="NCBI Taxonomy" id="412755"/>
    <lineage>
        <taxon>unclassified sequences</taxon>
        <taxon>metagenomes</taxon>
        <taxon>ecological metagenomes</taxon>
    </lineage>
</organism>
<dbReference type="AlphaFoldDB" id="X1BQZ3"/>
<dbReference type="EMBL" id="BART01026547">
    <property type="protein sequence ID" value="GAG98184.1"/>
    <property type="molecule type" value="Genomic_DNA"/>
</dbReference>
<proteinExistence type="predicted"/>
<evidence type="ECO:0000313" key="1">
    <source>
        <dbReference type="EMBL" id="GAG98184.1"/>
    </source>
</evidence>
<dbReference type="GO" id="GO:0006508">
    <property type="term" value="P:proteolysis"/>
    <property type="evidence" value="ECO:0007669"/>
    <property type="project" value="InterPro"/>
</dbReference>
<dbReference type="PROSITE" id="PS51892">
    <property type="entry name" value="SUBTILASE"/>
    <property type="match status" value="1"/>
</dbReference>
<feature type="non-terminal residue" evidence="1">
    <location>
        <position position="1"/>
    </location>
</feature>
<evidence type="ECO:0008006" key="2">
    <source>
        <dbReference type="Google" id="ProtNLM"/>
    </source>
</evidence>
<dbReference type="Gene3D" id="3.40.50.200">
    <property type="entry name" value="Peptidase S8/S53 domain"/>
    <property type="match status" value="1"/>
</dbReference>
<sequence length="278" mass="31994">NGQTWLGSPEVVDDNTTVNESYHSVSLLYTSSYWHAAWEDTRNADIEIYASRRILGQGDITHRPEILTFNYNFAFSGRFYANKYIIRYIDEPIDPKLADEMRMSGEHELIPIFIMMAKQMNPDYLIPRAEQMSKPERRRFVIDECQQLANEDQKTLLSYLERKKSEAKVLDIVSQWTTNTICLKAKPEVIREIAQRNDIWGIGYSEPLQIIGVVATEEPVYEHIEFVPEDGREICWGVAKINADDVWTLGYTGAGVIVGHMDSGVNYNHTDFDDQDTV</sequence>
<protein>
    <recommendedName>
        <fullName evidence="2">Peptidase S8/S53 domain-containing protein</fullName>
    </recommendedName>
</protein>
<accession>X1BQZ3</accession>
<feature type="non-terminal residue" evidence="1">
    <location>
        <position position="278"/>
    </location>
</feature>
<dbReference type="InterPro" id="IPR036852">
    <property type="entry name" value="Peptidase_S8/S53_dom_sf"/>
</dbReference>